<feature type="region of interest" description="Disordered" evidence="1">
    <location>
        <begin position="1"/>
        <end position="30"/>
    </location>
</feature>
<feature type="compositionally biased region" description="Polar residues" evidence="1">
    <location>
        <begin position="1"/>
        <end position="11"/>
    </location>
</feature>
<dbReference type="Proteomes" id="UP001497482">
    <property type="component" value="Chromosome 5"/>
</dbReference>
<accession>A0AAV2LZ20</accession>
<keyword evidence="3" id="KW-1185">Reference proteome</keyword>
<evidence type="ECO:0000313" key="2">
    <source>
        <dbReference type="EMBL" id="CAL1606345.1"/>
    </source>
</evidence>
<protein>
    <submittedName>
        <fullName evidence="2">Uncharacterized protein</fullName>
    </submittedName>
</protein>
<gene>
    <name evidence="2" type="ORF">KC01_LOCUS33541</name>
</gene>
<evidence type="ECO:0000256" key="1">
    <source>
        <dbReference type="SAM" id="MobiDB-lite"/>
    </source>
</evidence>
<evidence type="ECO:0000313" key="3">
    <source>
        <dbReference type="Proteomes" id="UP001497482"/>
    </source>
</evidence>
<organism evidence="2 3">
    <name type="scientific">Knipowitschia caucasica</name>
    <name type="common">Caucasian dwarf goby</name>
    <name type="synonym">Pomatoschistus caucasicus</name>
    <dbReference type="NCBI Taxonomy" id="637954"/>
    <lineage>
        <taxon>Eukaryota</taxon>
        <taxon>Metazoa</taxon>
        <taxon>Chordata</taxon>
        <taxon>Craniata</taxon>
        <taxon>Vertebrata</taxon>
        <taxon>Euteleostomi</taxon>
        <taxon>Actinopterygii</taxon>
        <taxon>Neopterygii</taxon>
        <taxon>Teleostei</taxon>
        <taxon>Neoteleostei</taxon>
        <taxon>Acanthomorphata</taxon>
        <taxon>Gobiaria</taxon>
        <taxon>Gobiiformes</taxon>
        <taxon>Gobioidei</taxon>
        <taxon>Gobiidae</taxon>
        <taxon>Gobiinae</taxon>
        <taxon>Knipowitschia</taxon>
    </lineage>
</organism>
<reference evidence="2 3" key="1">
    <citation type="submission" date="2024-04" db="EMBL/GenBank/DDBJ databases">
        <authorList>
            <person name="Waldvogel A.-M."/>
            <person name="Schoenle A."/>
        </authorList>
    </citation>
    <scope>NUCLEOTIDE SEQUENCE [LARGE SCALE GENOMIC DNA]</scope>
</reference>
<dbReference type="EMBL" id="OZ035827">
    <property type="protein sequence ID" value="CAL1606345.1"/>
    <property type="molecule type" value="Genomic_DNA"/>
</dbReference>
<name>A0AAV2LZ20_KNICA</name>
<sequence>METWPRSTLETQGFPAEPHTQESMTSPAAAARAKAFLMQTVAEAQAALCGVYSHSGHGERGEEGGEGERLSSSTFWEGKGIRAH</sequence>
<proteinExistence type="predicted"/>
<dbReference type="AlphaFoldDB" id="A0AAV2LZ20"/>
<feature type="compositionally biased region" description="Basic and acidic residues" evidence="1">
    <location>
        <begin position="56"/>
        <end position="69"/>
    </location>
</feature>
<feature type="region of interest" description="Disordered" evidence="1">
    <location>
        <begin position="54"/>
        <end position="84"/>
    </location>
</feature>